<evidence type="ECO:0000256" key="3">
    <source>
        <dbReference type="PROSITE-ProRule" id="PRU00023"/>
    </source>
</evidence>
<feature type="repeat" description="ANK" evidence="3">
    <location>
        <begin position="111"/>
        <end position="143"/>
    </location>
</feature>
<dbReference type="PROSITE" id="PS50088">
    <property type="entry name" value="ANK_REPEAT"/>
    <property type="match status" value="3"/>
</dbReference>
<dbReference type="SUPFAM" id="SSF48403">
    <property type="entry name" value="Ankyrin repeat"/>
    <property type="match status" value="1"/>
</dbReference>
<name>A0ABD2X2M8_9HYME</name>
<keyword evidence="2 3" id="KW-0040">ANK repeat</keyword>
<dbReference type="InterPro" id="IPR050663">
    <property type="entry name" value="Ankyrin-SOCS_Box"/>
</dbReference>
<protein>
    <submittedName>
        <fullName evidence="4">Uncharacterized protein</fullName>
    </submittedName>
</protein>
<dbReference type="PROSITE" id="PS50297">
    <property type="entry name" value="ANK_REP_REGION"/>
    <property type="match status" value="3"/>
</dbReference>
<keyword evidence="1" id="KW-0677">Repeat</keyword>
<dbReference type="Proteomes" id="UP001627154">
    <property type="component" value="Unassembled WGS sequence"/>
</dbReference>
<dbReference type="AlphaFoldDB" id="A0ABD2X2M8"/>
<dbReference type="Pfam" id="PF12796">
    <property type="entry name" value="Ank_2"/>
    <property type="match status" value="1"/>
</dbReference>
<dbReference type="PRINTS" id="PR01415">
    <property type="entry name" value="ANKYRIN"/>
</dbReference>
<evidence type="ECO:0000256" key="2">
    <source>
        <dbReference type="ARBA" id="ARBA00023043"/>
    </source>
</evidence>
<evidence type="ECO:0000313" key="5">
    <source>
        <dbReference type="Proteomes" id="UP001627154"/>
    </source>
</evidence>
<dbReference type="PANTHER" id="PTHR24193:SF121">
    <property type="entry name" value="ADA2A-CONTAINING COMPLEX COMPONENT 3, ISOFORM D"/>
    <property type="match status" value="1"/>
</dbReference>
<sequence>MIGLNILFRDWQGQLPNLRDVFQTKEIERLLMHSIKDVLKGKRHCQGKSFIDLVLQSDYKDEPDVDGDGKPLLCHVTTMHRVAKQNYDGRIVRKLFDKVYNRFDVNYTDETGFTHLHAACKYGFEDIVKKFLEQGQDPECLYKKTGVSPLHVALFGGHKKVVELLLRSGANPNLANKDGSTPLHVICNRKRNHDLVNTLFEFSNDKYKPININAQDNKDNAPLHLALLHRHKNLIEVLLRRGSDPNLANAKKLTALHIL</sequence>
<dbReference type="Gene3D" id="1.25.40.20">
    <property type="entry name" value="Ankyrin repeat-containing domain"/>
    <property type="match status" value="2"/>
</dbReference>
<reference evidence="4 5" key="1">
    <citation type="journal article" date="2024" name="bioRxiv">
        <title>A reference genome for Trichogramma kaykai: A tiny desert-dwelling parasitoid wasp with competing sex-ratio distorters.</title>
        <authorList>
            <person name="Culotta J."/>
            <person name="Lindsey A.R."/>
        </authorList>
    </citation>
    <scope>NUCLEOTIDE SEQUENCE [LARGE SCALE GENOMIC DNA]</scope>
    <source>
        <strain evidence="4 5">KSX58</strain>
    </source>
</reference>
<comment type="caution">
    <text evidence="4">The sequence shown here is derived from an EMBL/GenBank/DDBJ whole genome shotgun (WGS) entry which is preliminary data.</text>
</comment>
<gene>
    <name evidence="4" type="ORF">TKK_006811</name>
</gene>
<accession>A0ABD2X2M8</accession>
<feature type="repeat" description="ANK" evidence="3">
    <location>
        <begin position="145"/>
        <end position="177"/>
    </location>
</feature>
<evidence type="ECO:0000256" key="1">
    <source>
        <dbReference type="ARBA" id="ARBA00022737"/>
    </source>
</evidence>
<keyword evidence="5" id="KW-1185">Reference proteome</keyword>
<proteinExistence type="predicted"/>
<dbReference type="PANTHER" id="PTHR24193">
    <property type="entry name" value="ANKYRIN REPEAT PROTEIN"/>
    <property type="match status" value="1"/>
</dbReference>
<feature type="repeat" description="ANK" evidence="3">
    <location>
        <begin position="218"/>
        <end position="250"/>
    </location>
</feature>
<organism evidence="4 5">
    <name type="scientific">Trichogramma kaykai</name>
    <dbReference type="NCBI Taxonomy" id="54128"/>
    <lineage>
        <taxon>Eukaryota</taxon>
        <taxon>Metazoa</taxon>
        <taxon>Ecdysozoa</taxon>
        <taxon>Arthropoda</taxon>
        <taxon>Hexapoda</taxon>
        <taxon>Insecta</taxon>
        <taxon>Pterygota</taxon>
        <taxon>Neoptera</taxon>
        <taxon>Endopterygota</taxon>
        <taxon>Hymenoptera</taxon>
        <taxon>Apocrita</taxon>
        <taxon>Proctotrupomorpha</taxon>
        <taxon>Chalcidoidea</taxon>
        <taxon>Trichogrammatidae</taxon>
        <taxon>Trichogramma</taxon>
    </lineage>
</organism>
<dbReference type="InterPro" id="IPR036770">
    <property type="entry name" value="Ankyrin_rpt-contain_sf"/>
</dbReference>
<dbReference type="InterPro" id="IPR002110">
    <property type="entry name" value="Ankyrin_rpt"/>
</dbReference>
<dbReference type="EMBL" id="JBJJXI010000055">
    <property type="protein sequence ID" value="KAL3399534.1"/>
    <property type="molecule type" value="Genomic_DNA"/>
</dbReference>
<dbReference type="Pfam" id="PF13857">
    <property type="entry name" value="Ank_5"/>
    <property type="match status" value="1"/>
</dbReference>
<dbReference type="SMART" id="SM00248">
    <property type="entry name" value="ANK"/>
    <property type="match status" value="4"/>
</dbReference>
<evidence type="ECO:0000313" key="4">
    <source>
        <dbReference type="EMBL" id="KAL3399534.1"/>
    </source>
</evidence>